<dbReference type="SUPFAM" id="SSF103481">
    <property type="entry name" value="Multidrug resistance efflux transporter EmrE"/>
    <property type="match status" value="1"/>
</dbReference>
<dbReference type="Pfam" id="PF00892">
    <property type="entry name" value="EamA"/>
    <property type="match status" value="1"/>
</dbReference>
<accession>A0A6S6TAK9</accession>
<evidence type="ECO:0000256" key="5">
    <source>
        <dbReference type="ARBA" id="ARBA00022556"/>
    </source>
</evidence>
<evidence type="ECO:0000256" key="7">
    <source>
        <dbReference type="ARBA" id="ARBA00022985"/>
    </source>
</evidence>
<evidence type="ECO:0000256" key="8">
    <source>
        <dbReference type="ARBA" id="ARBA00022989"/>
    </source>
</evidence>
<dbReference type="InterPro" id="IPR000390">
    <property type="entry name" value="Small_drug/metabolite_transptr"/>
</dbReference>
<keyword evidence="4" id="KW-0997">Cell inner membrane</keyword>
<gene>
    <name evidence="13" type="ORF">HELGO_WM4419</name>
</gene>
<keyword evidence="8 11" id="KW-1133">Transmembrane helix</keyword>
<dbReference type="Gene3D" id="1.10.3730.20">
    <property type="match status" value="1"/>
</dbReference>
<keyword evidence="10 11" id="KW-0472">Membrane</keyword>
<proteinExistence type="predicted"/>
<dbReference type="InterPro" id="IPR037185">
    <property type="entry name" value="EmrE-like"/>
</dbReference>
<name>A0A6S6TAK9_9GAMM</name>
<evidence type="ECO:0000256" key="3">
    <source>
        <dbReference type="ARBA" id="ARBA00022516"/>
    </source>
</evidence>
<dbReference type="AlphaFoldDB" id="A0A6S6TAK9"/>
<evidence type="ECO:0000256" key="1">
    <source>
        <dbReference type="ARBA" id="ARBA00004651"/>
    </source>
</evidence>
<keyword evidence="9" id="KW-0443">Lipid metabolism</keyword>
<protein>
    <recommendedName>
        <fullName evidence="12">EamA domain-containing protein</fullName>
    </recommendedName>
</protein>
<keyword evidence="3" id="KW-0444">Lipid biosynthesis</keyword>
<keyword evidence="5" id="KW-0441">Lipid A biosynthesis</keyword>
<dbReference type="EMBL" id="CACVAY010000071">
    <property type="protein sequence ID" value="CAA6815236.1"/>
    <property type="molecule type" value="Genomic_DNA"/>
</dbReference>
<organism evidence="13">
    <name type="scientific">uncultured Thiotrichaceae bacterium</name>
    <dbReference type="NCBI Taxonomy" id="298394"/>
    <lineage>
        <taxon>Bacteria</taxon>
        <taxon>Pseudomonadati</taxon>
        <taxon>Pseudomonadota</taxon>
        <taxon>Gammaproteobacteria</taxon>
        <taxon>Thiotrichales</taxon>
        <taxon>Thiotrichaceae</taxon>
        <taxon>environmental samples</taxon>
    </lineage>
</organism>
<feature type="domain" description="EamA" evidence="12">
    <location>
        <begin position="4"/>
        <end position="117"/>
    </location>
</feature>
<evidence type="ECO:0000256" key="6">
    <source>
        <dbReference type="ARBA" id="ARBA00022692"/>
    </source>
</evidence>
<keyword evidence="7" id="KW-0448">Lipopolysaccharide biosynthesis</keyword>
<keyword evidence="6 11" id="KW-0812">Transmembrane</keyword>
<feature type="transmembrane region" description="Helical" evidence="11">
    <location>
        <begin position="103"/>
        <end position="119"/>
    </location>
</feature>
<evidence type="ECO:0000256" key="10">
    <source>
        <dbReference type="ARBA" id="ARBA00023136"/>
    </source>
</evidence>
<dbReference type="GO" id="GO:0009245">
    <property type="term" value="P:lipid A biosynthetic process"/>
    <property type="evidence" value="ECO:0007669"/>
    <property type="project" value="UniProtKB-KW"/>
</dbReference>
<evidence type="ECO:0000256" key="9">
    <source>
        <dbReference type="ARBA" id="ARBA00023098"/>
    </source>
</evidence>
<evidence type="ECO:0000259" key="12">
    <source>
        <dbReference type="Pfam" id="PF00892"/>
    </source>
</evidence>
<feature type="transmembrane region" description="Helical" evidence="11">
    <location>
        <begin position="74"/>
        <end position="94"/>
    </location>
</feature>
<dbReference type="InterPro" id="IPR000620">
    <property type="entry name" value="EamA_dom"/>
</dbReference>
<dbReference type="PANTHER" id="PTHR30561:SF9">
    <property type="entry name" value="4-AMINO-4-DEOXY-L-ARABINOSE-PHOSPHOUNDECAPRENOL FLIPPASE SUBUNIT ARNF-RELATED"/>
    <property type="match status" value="1"/>
</dbReference>
<dbReference type="GO" id="GO:0005886">
    <property type="term" value="C:plasma membrane"/>
    <property type="evidence" value="ECO:0007669"/>
    <property type="project" value="UniProtKB-SubCell"/>
</dbReference>
<feature type="transmembrane region" description="Helical" evidence="11">
    <location>
        <begin position="6"/>
        <end position="28"/>
    </location>
</feature>
<evidence type="ECO:0000256" key="4">
    <source>
        <dbReference type="ARBA" id="ARBA00022519"/>
    </source>
</evidence>
<evidence type="ECO:0000256" key="2">
    <source>
        <dbReference type="ARBA" id="ARBA00022475"/>
    </source>
</evidence>
<comment type="subcellular location">
    <subcellularLocation>
        <location evidence="1">Cell membrane</location>
        <topology evidence="1">Multi-pass membrane protein</topology>
    </subcellularLocation>
</comment>
<keyword evidence="2" id="KW-1003">Cell membrane</keyword>
<feature type="transmembrane region" description="Helical" evidence="11">
    <location>
        <begin position="49"/>
        <end position="68"/>
    </location>
</feature>
<dbReference type="GO" id="GO:0022857">
    <property type="term" value="F:transmembrane transporter activity"/>
    <property type="evidence" value="ECO:0007669"/>
    <property type="project" value="InterPro"/>
</dbReference>
<reference evidence="13" key="1">
    <citation type="submission" date="2020-01" db="EMBL/GenBank/DDBJ databases">
        <authorList>
            <person name="Meier V. D."/>
            <person name="Meier V D."/>
        </authorList>
    </citation>
    <scope>NUCLEOTIDE SEQUENCE</scope>
    <source>
        <strain evidence="13">HLG_WM_MAG_07</strain>
    </source>
</reference>
<evidence type="ECO:0000256" key="11">
    <source>
        <dbReference type="SAM" id="Phobius"/>
    </source>
</evidence>
<dbReference type="GO" id="GO:0009103">
    <property type="term" value="P:lipopolysaccharide biosynthetic process"/>
    <property type="evidence" value="ECO:0007669"/>
    <property type="project" value="UniProtKB-KW"/>
</dbReference>
<dbReference type="PANTHER" id="PTHR30561">
    <property type="entry name" value="SMR FAMILY PROTON-DEPENDENT DRUG EFFLUX TRANSPORTER SUGE"/>
    <property type="match status" value="1"/>
</dbReference>
<sequence>MNDPTTLTYVLLIISIFFSSAAQIFQKLASEDIKNHTGSAIQLFFKPNILLSIFFLGTGLLLWLMVLGKLELSIAYPMLSIGYVLVMVAARVIFKEQIPIRRWVGAFIIVVGITLLTGVKP</sequence>
<evidence type="ECO:0000313" key="13">
    <source>
        <dbReference type="EMBL" id="CAA6815236.1"/>
    </source>
</evidence>